<sequence>MKTNSSSSNQQCSKYNKRRNFRFTISGTDTAGELTENFRLINPHTGDELAGYSQIKIITSEVFHSMRPQQSGRHVPRPGLARTPPRAGKEKLITQKIGSHVSLLLCGVSCPLWLCSGVYNEIRYFFFSSAGSNKKSFWNDG</sequence>
<gene>
    <name evidence="1" type="ORF">EVAR_388_1</name>
</gene>
<protein>
    <submittedName>
        <fullName evidence="1">Uncharacterized protein</fullName>
    </submittedName>
</protein>
<name>A0A4C1SA67_EUMVA</name>
<proteinExistence type="predicted"/>
<organism evidence="1 2">
    <name type="scientific">Eumeta variegata</name>
    <name type="common">Bagworm moth</name>
    <name type="synonym">Eumeta japonica</name>
    <dbReference type="NCBI Taxonomy" id="151549"/>
    <lineage>
        <taxon>Eukaryota</taxon>
        <taxon>Metazoa</taxon>
        <taxon>Ecdysozoa</taxon>
        <taxon>Arthropoda</taxon>
        <taxon>Hexapoda</taxon>
        <taxon>Insecta</taxon>
        <taxon>Pterygota</taxon>
        <taxon>Neoptera</taxon>
        <taxon>Endopterygota</taxon>
        <taxon>Lepidoptera</taxon>
        <taxon>Glossata</taxon>
        <taxon>Ditrysia</taxon>
        <taxon>Tineoidea</taxon>
        <taxon>Psychidae</taxon>
        <taxon>Oiketicinae</taxon>
        <taxon>Eumeta</taxon>
    </lineage>
</organism>
<dbReference type="AlphaFoldDB" id="A0A4C1SA67"/>
<reference evidence="1 2" key="1">
    <citation type="journal article" date="2019" name="Commun. Biol.">
        <title>The bagworm genome reveals a unique fibroin gene that provides high tensile strength.</title>
        <authorList>
            <person name="Kono N."/>
            <person name="Nakamura H."/>
            <person name="Ohtoshi R."/>
            <person name="Tomita M."/>
            <person name="Numata K."/>
            <person name="Arakawa K."/>
        </authorList>
    </citation>
    <scope>NUCLEOTIDE SEQUENCE [LARGE SCALE GENOMIC DNA]</scope>
</reference>
<accession>A0A4C1SA67</accession>
<comment type="caution">
    <text evidence="1">The sequence shown here is derived from an EMBL/GenBank/DDBJ whole genome shotgun (WGS) entry which is preliminary data.</text>
</comment>
<dbReference type="EMBL" id="BGZK01000002">
    <property type="protein sequence ID" value="GBO99024.1"/>
    <property type="molecule type" value="Genomic_DNA"/>
</dbReference>
<dbReference type="Proteomes" id="UP000299102">
    <property type="component" value="Unassembled WGS sequence"/>
</dbReference>
<evidence type="ECO:0000313" key="2">
    <source>
        <dbReference type="Proteomes" id="UP000299102"/>
    </source>
</evidence>
<evidence type="ECO:0000313" key="1">
    <source>
        <dbReference type="EMBL" id="GBO99024.1"/>
    </source>
</evidence>
<keyword evidence="2" id="KW-1185">Reference proteome</keyword>